<dbReference type="AlphaFoldDB" id="A0A0F9QE78"/>
<proteinExistence type="predicted"/>
<evidence type="ECO:0000313" key="2">
    <source>
        <dbReference type="EMBL" id="KKN11551.1"/>
    </source>
</evidence>
<sequence length="588" mass="65617">MAGPGKAVAAPVFEQQSLTPLLERVSNTLDFRATRDRREKEVINQQFAEEISSIDYHGLTTDQIDNLKNRTNALVDLNATMIKNAAGDPRNIDRKAILREQNSIRAIGDKWRRFDQEISTVTKAIEADEDGIYDKEVMTNALIGMTYETLPDGTRQAREDVKTGEAIAMLDNPAFMDPDAYIKREINKLDEITTKEFETKSGIPGFGTMGFGMQQKTNIPWQIDPTTEQPKINPDTGEKMLDMDAWAQIVLNDPNTRKNIQHFAAQSGVTVNEWLYRKALEHNATPKTLEQVYFPRTPRITAASQRRRESDDVKKVFLDTISGLLNQSPELVRNLPQAAELDEDNVPYRDATEILQPYALTKVGGKALPFAKVYLKDGEPGAFYVKETEDAELRTMTEAEVTNMVNAAGTLNTALRGIDSYAIQRGYVSGQNVFNPNVNIMQDPMFLQERGQLRTDTIVARQQSQAQLKGIAEKVRSKSSLAFLGGDQTKLTNEINAVLKGKTINVPGLLGRKETIKNPTVEVDVQFWSANQIIIKGGRKEISMTALEFADLIETENFIVGEESLGQEAITDQGTPPEPDNFDNLGIE</sequence>
<name>A0A0F9QE78_9ZZZZ</name>
<comment type="caution">
    <text evidence="2">The sequence shown here is derived from an EMBL/GenBank/DDBJ whole genome shotgun (WGS) entry which is preliminary data.</text>
</comment>
<feature type="region of interest" description="Disordered" evidence="1">
    <location>
        <begin position="567"/>
        <end position="588"/>
    </location>
</feature>
<protein>
    <submittedName>
        <fullName evidence="2">Uncharacterized protein</fullName>
    </submittedName>
</protein>
<organism evidence="2">
    <name type="scientific">marine sediment metagenome</name>
    <dbReference type="NCBI Taxonomy" id="412755"/>
    <lineage>
        <taxon>unclassified sequences</taxon>
        <taxon>metagenomes</taxon>
        <taxon>ecological metagenomes</taxon>
    </lineage>
</organism>
<gene>
    <name evidence="2" type="ORF">LCGC14_1025420</name>
</gene>
<reference evidence="2" key="1">
    <citation type="journal article" date="2015" name="Nature">
        <title>Complex archaea that bridge the gap between prokaryotes and eukaryotes.</title>
        <authorList>
            <person name="Spang A."/>
            <person name="Saw J.H."/>
            <person name="Jorgensen S.L."/>
            <person name="Zaremba-Niedzwiedzka K."/>
            <person name="Martijn J."/>
            <person name="Lind A.E."/>
            <person name="van Eijk R."/>
            <person name="Schleper C."/>
            <person name="Guy L."/>
            <person name="Ettema T.J."/>
        </authorList>
    </citation>
    <scope>NUCLEOTIDE SEQUENCE</scope>
</reference>
<accession>A0A0F9QE78</accession>
<dbReference type="EMBL" id="LAZR01004123">
    <property type="protein sequence ID" value="KKN11551.1"/>
    <property type="molecule type" value="Genomic_DNA"/>
</dbReference>
<evidence type="ECO:0000256" key="1">
    <source>
        <dbReference type="SAM" id="MobiDB-lite"/>
    </source>
</evidence>